<evidence type="ECO:0000256" key="1">
    <source>
        <dbReference type="ARBA" id="ARBA00010679"/>
    </source>
</evidence>
<evidence type="ECO:0000256" key="8">
    <source>
        <dbReference type="ARBA" id="ARBA00023295"/>
    </source>
</evidence>
<dbReference type="GO" id="GO:0008534">
    <property type="term" value="F:oxidized purine nucleobase lesion DNA N-glycosylase activity"/>
    <property type="evidence" value="ECO:0007669"/>
    <property type="project" value="InterPro"/>
</dbReference>
<evidence type="ECO:0000256" key="9">
    <source>
        <dbReference type="ARBA" id="ARBA00044632"/>
    </source>
</evidence>
<evidence type="ECO:0000313" key="11">
    <source>
        <dbReference type="EMBL" id="MBC6000262.1"/>
    </source>
</evidence>
<dbReference type="EC" id="4.2.99.18" evidence="2"/>
<dbReference type="RefSeq" id="WP_249287566.1">
    <property type="nucleotide sequence ID" value="NZ_JACRWC010000112.1"/>
</dbReference>
<dbReference type="Pfam" id="PF07934">
    <property type="entry name" value="OGG_N"/>
    <property type="match status" value="1"/>
</dbReference>
<evidence type="ECO:0000259" key="10">
    <source>
        <dbReference type="SMART" id="SM00478"/>
    </source>
</evidence>
<dbReference type="GO" id="GO:0003684">
    <property type="term" value="F:damaged DNA binding"/>
    <property type="evidence" value="ECO:0007669"/>
    <property type="project" value="InterPro"/>
</dbReference>
<comment type="caution">
    <text evidence="11">The sequence shown here is derived from an EMBL/GenBank/DDBJ whole genome shotgun (WGS) entry which is preliminary data.</text>
</comment>
<evidence type="ECO:0000313" key="12">
    <source>
        <dbReference type="Proteomes" id="UP000644115"/>
    </source>
</evidence>
<keyword evidence="5" id="KW-0234">DNA repair</keyword>
<reference evidence="11" key="1">
    <citation type="submission" date="2020-08" db="EMBL/GenBank/DDBJ databases">
        <authorList>
            <person name="Liu C."/>
            <person name="Sun Q."/>
        </authorList>
    </citation>
    <scope>NUCLEOTIDE SEQUENCE</scope>
    <source>
        <strain evidence="11">BX16</strain>
    </source>
</reference>
<dbReference type="InterPro" id="IPR011257">
    <property type="entry name" value="DNA_glycosylase"/>
</dbReference>
<dbReference type="InterPro" id="IPR003265">
    <property type="entry name" value="HhH-GPD_domain"/>
</dbReference>
<accession>A0A923SMJ6</accession>
<keyword evidence="7" id="KW-0511">Multifunctional enzyme</keyword>
<dbReference type="Gene3D" id="1.10.340.30">
    <property type="entry name" value="Hypothetical protein, domain 2"/>
    <property type="match status" value="1"/>
</dbReference>
<dbReference type="Gene3D" id="1.10.1670.10">
    <property type="entry name" value="Helix-hairpin-Helix base-excision DNA repair enzymes (C-terminal)"/>
    <property type="match status" value="1"/>
</dbReference>
<dbReference type="SUPFAM" id="SSF55945">
    <property type="entry name" value="TATA-box binding protein-like"/>
    <property type="match status" value="1"/>
</dbReference>
<dbReference type="AlphaFoldDB" id="A0A923SMJ6"/>
<dbReference type="Pfam" id="PF00730">
    <property type="entry name" value="HhH-GPD"/>
    <property type="match status" value="1"/>
</dbReference>
<evidence type="ECO:0000256" key="2">
    <source>
        <dbReference type="ARBA" id="ARBA00012720"/>
    </source>
</evidence>
<dbReference type="PANTHER" id="PTHR10242">
    <property type="entry name" value="8-OXOGUANINE DNA GLYCOSYLASE"/>
    <property type="match status" value="1"/>
</dbReference>
<sequence length="309" mass="34976">MPRNDQVAGASLPALQVHTCGSDIEITGIRDFDLDHIFDCGQCFRWNRGEDGSYTGTAYGRIVRMVWDPAKQMLRICGTTPEDFHDIWRGYLDLDRDYGQIKSYLAERDPVIRDAIGFGSGIRILNQEKWETVLSFLISQNNNIPRIRKCIDSLAETMGRKIGTYDGRDYYALPSPEVLAEAAAEDLEPCRLGYRAKYLIQTAKLVEKEGMDVLEALGQPEVTAEEARQSLCRYSGIGPKVANCISLFSMGKIDSFPIDVWVRKVMNRLYGIEENNVKAMTDFASKQFCPYGGIAQQYLFYYITHKNGL</sequence>
<dbReference type="EMBL" id="JACRWC010000112">
    <property type="protein sequence ID" value="MBC6000262.1"/>
    <property type="molecule type" value="Genomic_DNA"/>
</dbReference>
<dbReference type="SMART" id="SM00478">
    <property type="entry name" value="ENDO3c"/>
    <property type="match status" value="1"/>
</dbReference>
<proteinExistence type="inferred from homology"/>
<keyword evidence="4" id="KW-0378">Hydrolase</keyword>
<name>A0A923SMJ6_9FIRM</name>
<dbReference type="InterPro" id="IPR023170">
    <property type="entry name" value="HhH_base_excis_C"/>
</dbReference>
<comment type="catalytic activity">
    <reaction evidence="9">
        <text>2'-deoxyribonucleotide-(2'-deoxyribose 5'-phosphate)-2'-deoxyribonucleotide-DNA = a 3'-end 2'-deoxyribonucleotide-(2,3-dehydro-2,3-deoxyribose 5'-phosphate)-DNA + a 5'-end 5'-phospho-2'-deoxyribonucleoside-DNA + H(+)</text>
        <dbReference type="Rhea" id="RHEA:66592"/>
        <dbReference type="Rhea" id="RHEA-COMP:13180"/>
        <dbReference type="Rhea" id="RHEA-COMP:16897"/>
        <dbReference type="Rhea" id="RHEA-COMP:17067"/>
        <dbReference type="ChEBI" id="CHEBI:15378"/>
        <dbReference type="ChEBI" id="CHEBI:136412"/>
        <dbReference type="ChEBI" id="CHEBI:157695"/>
        <dbReference type="ChEBI" id="CHEBI:167181"/>
        <dbReference type="EC" id="4.2.99.18"/>
    </reaction>
</comment>
<dbReference type="CDD" id="cd00056">
    <property type="entry name" value="ENDO3c"/>
    <property type="match status" value="1"/>
</dbReference>
<evidence type="ECO:0000256" key="4">
    <source>
        <dbReference type="ARBA" id="ARBA00022801"/>
    </source>
</evidence>
<comment type="similarity">
    <text evidence="1">Belongs to the type-1 OGG1 family.</text>
</comment>
<dbReference type="Gene3D" id="3.30.310.260">
    <property type="match status" value="1"/>
</dbReference>
<dbReference type="InterPro" id="IPR012904">
    <property type="entry name" value="OGG_N"/>
</dbReference>
<gene>
    <name evidence="11" type="ORF">H8876_09645</name>
</gene>
<evidence type="ECO:0000256" key="3">
    <source>
        <dbReference type="ARBA" id="ARBA00022763"/>
    </source>
</evidence>
<dbReference type="PANTHER" id="PTHR10242:SF2">
    <property type="entry name" value="N-GLYCOSYLASE_DNA LYASE"/>
    <property type="match status" value="1"/>
</dbReference>
<protein>
    <recommendedName>
        <fullName evidence="2">DNA-(apurinic or apyrimidinic site) lyase</fullName>
        <ecNumber evidence="2">4.2.99.18</ecNumber>
    </recommendedName>
</protein>
<dbReference type="Proteomes" id="UP000644115">
    <property type="component" value="Unassembled WGS sequence"/>
</dbReference>
<dbReference type="InterPro" id="IPR052054">
    <property type="entry name" value="Oxidative_DNA_repair_enzyme"/>
</dbReference>
<dbReference type="GO" id="GO:0006289">
    <property type="term" value="P:nucleotide-excision repair"/>
    <property type="evidence" value="ECO:0007669"/>
    <property type="project" value="InterPro"/>
</dbReference>
<dbReference type="GO" id="GO:0006284">
    <property type="term" value="P:base-excision repair"/>
    <property type="evidence" value="ECO:0007669"/>
    <property type="project" value="InterPro"/>
</dbReference>
<keyword evidence="12" id="KW-1185">Reference proteome</keyword>
<evidence type="ECO:0000256" key="6">
    <source>
        <dbReference type="ARBA" id="ARBA00023239"/>
    </source>
</evidence>
<dbReference type="SUPFAM" id="SSF48150">
    <property type="entry name" value="DNA-glycosylase"/>
    <property type="match status" value="1"/>
</dbReference>
<keyword evidence="8" id="KW-0326">Glycosidase</keyword>
<dbReference type="GO" id="GO:0140078">
    <property type="term" value="F:class I DNA-(apurinic or apyrimidinic site) endonuclease activity"/>
    <property type="evidence" value="ECO:0007669"/>
    <property type="project" value="UniProtKB-EC"/>
</dbReference>
<evidence type="ECO:0000256" key="7">
    <source>
        <dbReference type="ARBA" id="ARBA00023268"/>
    </source>
</evidence>
<organism evidence="11 12">
    <name type="scientific">Lentihominibacter faecis</name>
    <dbReference type="NCBI Taxonomy" id="2764712"/>
    <lineage>
        <taxon>Bacteria</taxon>
        <taxon>Bacillati</taxon>
        <taxon>Bacillota</taxon>
        <taxon>Clostridia</taxon>
        <taxon>Peptostreptococcales</taxon>
        <taxon>Anaerovoracaceae</taxon>
        <taxon>Lentihominibacter</taxon>
    </lineage>
</organism>
<keyword evidence="3" id="KW-0227">DNA damage</keyword>
<feature type="domain" description="HhH-GPD" evidence="10">
    <location>
        <begin position="138"/>
        <end position="304"/>
    </location>
</feature>
<keyword evidence="6" id="KW-0456">Lyase</keyword>
<evidence type="ECO:0000256" key="5">
    <source>
        <dbReference type="ARBA" id="ARBA00023204"/>
    </source>
</evidence>